<dbReference type="PANTHER" id="PTHR36108:SF13">
    <property type="entry name" value="COLOSSIN-B-RELATED"/>
    <property type="match status" value="1"/>
</dbReference>
<feature type="domain" description="CNA-B" evidence="9">
    <location>
        <begin position="2385"/>
        <end position="2483"/>
    </location>
</feature>
<evidence type="ECO:0000313" key="12">
    <source>
        <dbReference type="EMBL" id="GGI66612.1"/>
    </source>
</evidence>
<dbReference type="SUPFAM" id="SSF117074">
    <property type="entry name" value="Hypothetical protein PA1324"/>
    <property type="match status" value="3"/>
</dbReference>
<dbReference type="Pfam" id="PF05738">
    <property type="entry name" value="Cna_B"/>
    <property type="match status" value="10"/>
</dbReference>
<dbReference type="Pfam" id="PF17802">
    <property type="entry name" value="SpaA"/>
    <property type="match status" value="10"/>
</dbReference>
<dbReference type="InterPro" id="IPR008966">
    <property type="entry name" value="Adhesion_dom_sf"/>
</dbReference>
<feature type="domain" description="SpaA-like prealbumin fold" evidence="11">
    <location>
        <begin position="1771"/>
        <end position="1856"/>
    </location>
</feature>
<evidence type="ECO:0000256" key="7">
    <source>
        <dbReference type="SAM" id="SignalP"/>
    </source>
</evidence>
<feature type="domain" description="Collagen binding" evidence="8">
    <location>
        <begin position="726"/>
        <end position="848"/>
    </location>
</feature>
<dbReference type="PANTHER" id="PTHR36108">
    <property type="entry name" value="COLOSSIN-B-RELATED"/>
    <property type="match status" value="1"/>
</dbReference>
<feature type="domain" description="Collagen binding" evidence="8">
    <location>
        <begin position="445"/>
        <end position="547"/>
    </location>
</feature>
<dbReference type="RefSeq" id="WP_188368440.1">
    <property type="nucleotide sequence ID" value="NZ_BMDT01000013.1"/>
</dbReference>
<feature type="domain" description="CNA-B" evidence="9">
    <location>
        <begin position="2593"/>
        <end position="2688"/>
    </location>
</feature>
<evidence type="ECO:0000256" key="1">
    <source>
        <dbReference type="ARBA" id="ARBA00004613"/>
    </source>
</evidence>
<gene>
    <name evidence="12" type="ORF">GCM10011482_22660</name>
</gene>
<evidence type="ECO:0000256" key="5">
    <source>
        <dbReference type="SAM" id="MobiDB-lite"/>
    </source>
</evidence>
<feature type="domain" description="SpaA-like prealbumin fold" evidence="11">
    <location>
        <begin position="1458"/>
        <end position="1541"/>
    </location>
</feature>
<feature type="domain" description="SpaA-like prealbumin fold" evidence="11">
    <location>
        <begin position="1049"/>
        <end position="1102"/>
    </location>
</feature>
<feature type="signal peptide" evidence="7">
    <location>
        <begin position="1"/>
        <end position="31"/>
    </location>
</feature>
<dbReference type="Pfam" id="PF05737">
    <property type="entry name" value="Collagen_bind"/>
    <property type="match status" value="5"/>
</dbReference>
<feature type="compositionally biased region" description="Polar residues" evidence="5">
    <location>
        <begin position="3391"/>
        <end position="3401"/>
    </location>
</feature>
<evidence type="ECO:0000256" key="2">
    <source>
        <dbReference type="ARBA" id="ARBA00007257"/>
    </source>
</evidence>
<feature type="domain" description="SpaA-like prealbumin fold" evidence="11">
    <location>
        <begin position="1241"/>
        <end position="1319"/>
    </location>
</feature>
<feature type="domain" description="SpaA-like prealbumin fold" evidence="11">
    <location>
        <begin position="1689"/>
        <end position="1751"/>
    </location>
</feature>
<feature type="domain" description="Collagen binding" evidence="8">
    <location>
        <begin position="590"/>
        <end position="698"/>
    </location>
</feature>
<feature type="domain" description="CNA-B" evidence="9">
    <location>
        <begin position="3160"/>
        <end position="3240"/>
    </location>
</feature>
<evidence type="ECO:0000256" key="4">
    <source>
        <dbReference type="ARBA" id="ARBA00022729"/>
    </source>
</evidence>
<feature type="domain" description="CNA-B" evidence="9">
    <location>
        <begin position="2493"/>
        <end position="2586"/>
    </location>
</feature>
<dbReference type="Gene3D" id="2.60.40.740">
    <property type="match status" value="5"/>
</dbReference>
<comment type="caution">
    <text evidence="12">The sequence shown here is derived from an EMBL/GenBank/DDBJ whole genome shotgun (WGS) entry which is preliminary data.</text>
</comment>
<feature type="chain" id="PRO_5037093257" description="Gram-positive cocci surface proteins LPxTG domain-containing protein" evidence="7">
    <location>
        <begin position="32"/>
        <end position="3441"/>
    </location>
</feature>
<feature type="domain" description="SpaA-like prealbumin fold" evidence="11">
    <location>
        <begin position="1339"/>
        <end position="1436"/>
    </location>
</feature>
<name>A0A917JIK6_9ENTE</name>
<sequence length="3441" mass="378262">MKHKIKGKFSTLFMLVILFAQTLTPVVTVFAEDTTSGTQASSEVQSVNETLSSEKIPAEGVITTSASSSTSMPTSENKTASTSSSTEPSTSANSGATAVSQEETSATEESKEEDEEPAQSSTGTSDETSEKESTDELTKEIKRKSRAISQNIITNFKITDRFGNEGTQAKPLNPNSPEGVSVHFEWALPAEHEYQKDDTFVFSLPDLFEISGAMEGTLSNGTTNFGKYVIDTDGKVTLTFNENIGQDEVKGTVQVDTWIDIQKLENETIKVIESPISGDEKNYVLYLESANGKLINKSGTIDKGFGATSATWNVDINTGLEKLINPSVSDKIPTGMKYKENSFEVITLSVGLDGTVKETTVKLSSDKYEVTGNLDVVLKNLTEEESYQAYRLKYETEIVDSNLEGTKTWTNEAILTNNGTATESVKSSVSSDYGEELTKSNLGYNDKEQTFDWEILYNLSGKTITKDKAIIEDTWTPKGSMELNKFKVYSVTLDESGNVIASSKTEVDSSQYDMKPKANQSGFELTFNQDVSSAYVIEYKTKLIQNNGEILTQGGTIQNEVTSGTGKTSGSEGTFTQPGIIKTSPGYDVKEKIIDWEIKINQNNYQMNNLVLEDKFVGDGLTLKEDTFQLIDGSGQPLVRDTDYQLEVTPPAPGNPGSFKVHFTGNYASTKESFTLSYQTNFERNSDGSAIYKNKADIKWKEGGIDYSTNTAEVEGTPSGHTGPNGVKSGTFNPVDKQITWEINTNYARLDISAEDYRIEDLLDASQEYVEGSLEVYTYTINAKGEIISKTPITSDYSLKQSVEGNQNKLTVTFKESARKQGTIGIQFKTKFKNNLITETVIENTATVLAGNKEYKLKAETTAIDDGNNFANKSGKQTGNRINWEIELNPNGSKVDEFTLKDTVAAAGDPYSVFIADSVKLYSATINSDGSLTRGNQVLSESSGLYTFKDTSDPLTGEQSFELKFNQEINEPYILTYDTFIDVSGIFTISNKYEISGKNITTITDSKVEEVPVKMSGSSGSGQGTVGSLKIVKREKDGTVTPITGEVAKAASFELWNATGDVRIRQAVHLDGDGKLTFANIRSSQYRIVEVTPPTGYTINSEYADRGGNDKGKLVDLKDLVAGKVHEFDAEDPRYQVILEKKSETGAPLNGAIFDLYDGTTDAIVSQYQDLEIKKGGKLELNIDPAHIGNVIELGKEYYVKEKQAVGGYLLNEQPSARFVFELNSNGTQTVPTVTIINYQGSVQWKKTNKNDIGLANAVFEVLNEKGVVVSGKTGKTDANGIVTISGLAPGKYKLREKTAPADYIKNPTPSSEFTIDASANGKPETIVLAGSLINYQGQATMKKIDKDSNPLAGAKFVIKKLDGDNYYNGTNANGTINWVAQERQVTDVNKFTSDSNGIVTGPLLGLGEYQFVEVEAPTGYIINTKGVKFEITAVDNQTDAELPVVDKTDKPLINYKGSIELTKKGYNNTPLSDVEFRLLDSDKKPISGQENLKTDTNGKIKIEELAPGKYYFEELKAADGGYVLNKELLEFTVPERANENLAINLTKDFINYRGKATLTKTLANEPAGLSVGKTAQFYFKDSAGNFYQGRIDSEGAAVFNATATEITVPITGNQGITTVEGLAPGIYSWEEVEAPTGYLLNTEKQDVTVGTEYQGEPTAEAASMTNYQGSAELSKINELNQGVDLTNSGVEFKVYKKDDLAKTTVGQIAYTADGKVQVSHLAPGTYTIEEIVAPKDYVRNPTTLDFEILASASGEPAAVTQGLTLTNYQGSAEFEKKDSQNNPINLNGTGAIFEVYQVQNDGTLGAELQGKVTITDNKVTVTGLGSGNYQFVEVTAPTGYIINTNGPTFTIPGETNQELALQTGMELINYQGSAQLVKKSGEQLVAGAEFKVVDGKNNDIQTGLISNDQGVVSVEGLAPGKYSFVETKPAPGYVLNTTKKEFTIVDTHKDLPDTVSAGELNNTLTSFTFTKQVEAKQGLTTHALKDVVFTIKNSDGKHYNGSLNEPSEAWVDTIEQVSDEVKASLTSDANGKVNVNGLTPGTYTIEEVDVPTGIVKKEGTVLTVTISELGAASFANNESTIVNERETTTSISGQKTWIDDSNVFNTRPADITLTLYRQIGEGGTPAPVPGSTLGTNYTITVSGTDTEKWDYEFTNLVTHNDSGEPYIFTVKEEAISGYTTTYDGMNVTNTLVPTSVSGKKMWTGDGTVKDLSRPESITLTLQRDGIDAKDKDGKIITATATAPDWNYEFTDLPEFKKADAKFVYTVVETEVPGYTTAYDGMNVTNTFQPMTIEGEKKWSGDDKNTALTRPDKITIELYRNGTTDPVDTQEITGPDWKYLFTGLPKFDGQKAYEYTIKEVEHPGYSSVTSNDNKIVTNTLKLTSVPVQKVWNDATDPTARPESVTVELLRQVKGEDRIDVVTEATLKAEATKDTWNHEFTGLPTHNKDGKPFIYSVRETNVPAGYNATQTIDKDGVTHVIINTLIPEGVFFATKIWDDGTDTSIRPDSIQVQLFRQAAGSTKEEKVGTESTIAIKDEQNPLEWQTEFTGLASHDALGKEYTYFLKEITKSGSYLEPTVNQTTITNTLETIKNISVEKTWEDESDISIRENEVIIDLYRTSNPKVEPVPVDGHSLWLSQVNNWKSEFTGLAKADKDGKEFIYSIKERGVSGYTTKITGTQTEGFEVTNKLELTQVNVTKNWSDYSNKFGLRPDAIHLQLMKRVGKELVPVEKQTIDSNGEIKTTIVEMTLSDIVKENNQQSDVFSRLTKYDENGDEIQYAVTETPVTGYETSIANVTSEIEGQQNISITNTLETTTIPVTKTWADDNNRFGLRPASITVSLYQNGQEFKIIDPVEMKPNKEGEWNYTFTDLPKVDTNGKAYEYTLFEATVHGYEGVINQDTGEITNTLETISIPVRKIWKDTFKETENYYKSRPESITIRLLQGLLNDGADGVEIEQIPAEKLVAKAGVWSHTFEDLPKYNTKGEEYIYTIKEDSVDKYKQVIEGNAKDGFEVTNTRKSYAIGDYTWIDTNKDGIQDADEEVLVGVIVELFDETGKIKIGKTTTDENGRYLFDELEDGTYTIKFTLTEEQKELYEFTKQDSGKDNKTDSDADHLTGWTTTITLNENSKELTKEYKDQEFKATEGIDPTWDAGVVLREKIEITGTKVWIGGPTVKPTIEFQLYRNGEALGEPVELKDGTTTYTWKDLYKTDTNKEAYVYTVQEVGTPSEYNKTEQDLTVTNTRKTYAIGDYTWIDTNKDGIQDKNEPILSGVKVELFDEKGKKIAETTTDENGRYLFDELESGKYKVKFTLTSEQKKRYKFTKRHSGDAEKDSDADEEGWTIDIDLNENNAFLTLDYADQTFKASEGIDPTWDAGVVLIESGKVPGTGGDKPSTGNKAPTTADGQKPLPQMGEAGNPVLLTTLGILLIGSVTSIVTARRRRKG</sequence>
<dbReference type="GO" id="GO:0005576">
    <property type="term" value="C:extracellular region"/>
    <property type="evidence" value="ECO:0007669"/>
    <property type="project" value="UniProtKB-SubCell"/>
</dbReference>
<feature type="domain" description="CNA-B" evidence="9">
    <location>
        <begin position="2092"/>
        <end position="2191"/>
    </location>
</feature>
<feature type="domain" description="SpaA-like prealbumin fold" evidence="11">
    <location>
        <begin position="1979"/>
        <end position="2071"/>
    </location>
</feature>
<dbReference type="GO" id="GO:0005518">
    <property type="term" value="F:collagen binding"/>
    <property type="evidence" value="ECO:0007669"/>
    <property type="project" value="InterPro"/>
</dbReference>
<reference evidence="12" key="1">
    <citation type="journal article" date="2014" name="Int. J. Syst. Evol. Microbiol.">
        <title>Complete genome sequence of Corynebacterium casei LMG S-19264T (=DSM 44701T), isolated from a smear-ripened cheese.</title>
        <authorList>
            <consortium name="US DOE Joint Genome Institute (JGI-PGF)"/>
            <person name="Walter F."/>
            <person name="Albersmeier A."/>
            <person name="Kalinowski J."/>
            <person name="Ruckert C."/>
        </authorList>
    </citation>
    <scope>NUCLEOTIDE SEQUENCE</scope>
    <source>
        <strain evidence="12">CCM 8433</strain>
    </source>
</reference>
<keyword evidence="6" id="KW-1133">Transmembrane helix</keyword>
<feature type="domain" description="SD-repeat containing protein B" evidence="10">
    <location>
        <begin position="3245"/>
        <end position="3354"/>
    </location>
</feature>
<feature type="region of interest" description="Disordered" evidence="5">
    <location>
        <begin position="3381"/>
        <end position="3412"/>
    </location>
</feature>
<keyword evidence="6" id="KW-0472">Membrane</keyword>
<dbReference type="InterPro" id="IPR013783">
    <property type="entry name" value="Ig-like_fold"/>
</dbReference>
<evidence type="ECO:0008006" key="14">
    <source>
        <dbReference type="Google" id="ProtNLM"/>
    </source>
</evidence>
<evidence type="ECO:0000313" key="13">
    <source>
        <dbReference type="Proteomes" id="UP000622610"/>
    </source>
</evidence>
<feature type="domain" description="Collagen binding" evidence="8">
    <location>
        <begin position="294"/>
        <end position="424"/>
    </location>
</feature>
<keyword evidence="13" id="KW-1185">Reference proteome</keyword>
<feature type="domain" description="CNA-B" evidence="9">
    <location>
        <begin position="2293"/>
        <end position="2379"/>
    </location>
</feature>
<reference evidence="12" key="2">
    <citation type="submission" date="2020-09" db="EMBL/GenBank/DDBJ databases">
        <authorList>
            <person name="Sun Q."/>
            <person name="Sedlacek I."/>
        </authorList>
    </citation>
    <scope>NUCLEOTIDE SEQUENCE</scope>
    <source>
        <strain evidence="12">CCM 8433</strain>
    </source>
</reference>
<dbReference type="InterPro" id="IPR041033">
    <property type="entry name" value="SpaA_PFL_dom_1"/>
</dbReference>
<feature type="region of interest" description="Disordered" evidence="5">
    <location>
        <begin position="35"/>
        <end position="143"/>
    </location>
</feature>
<evidence type="ECO:0000259" key="10">
    <source>
        <dbReference type="Pfam" id="PF17210"/>
    </source>
</evidence>
<keyword evidence="4 7" id="KW-0732">Signal</keyword>
<feature type="compositionally biased region" description="Polar residues" evidence="5">
    <location>
        <begin position="35"/>
        <end position="53"/>
    </location>
</feature>
<feature type="domain" description="SD-repeat containing protein B" evidence="10">
    <location>
        <begin position="3020"/>
        <end position="3130"/>
    </location>
</feature>
<dbReference type="Gene3D" id="2.60.40.1140">
    <property type="entry name" value="Collagen-binding surface protein Cna, B-type domain"/>
    <property type="match status" value="10"/>
</dbReference>
<keyword evidence="6" id="KW-0812">Transmembrane</keyword>
<feature type="compositionally biased region" description="Basic and acidic residues" evidence="5">
    <location>
        <begin position="128"/>
        <end position="140"/>
    </location>
</feature>
<dbReference type="InterPro" id="IPR008454">
    <property type="entry name" value="Collagen-bd_Cna-like_B-typ_dom"/>
</dbReference>
<feature type="domain" description="Collagen binding" evidence="8">
    <location>
        <begin position="871"/>
        <end position="1003"/>
    </location>
</feature>
<feature type="domain" description="CNA-B" evidence="9">
    <location>
        <begin position="2816"/>
        <end position="2906"/>
    </location>
</feature>
<feature type="domain" description="CNA-B" evidence="9">
    <location>
        <begin position="2197"/>
        <end position="2287"/>
    </location>
</feature>
<dbReference type="SUPFAM" id="SSF49478">
    <property type="entry name" value="Cna protein B-type domain"/>
    <property type="match status" value="13"/>
</dbReference>
<evidence type="ECO:0000256" key="3">
    <source>
        <dbReference type="ARBA" id="ARBA00022525"/>
    </source>
</evidence>
<dbReference type="Pfam" id="PF17210">
    <property type="entry name" value="SdrD_B"/>
    <property type="match status" value="2"/>
</dbReference>
<dbReference type="Gene3D" id="2.60.40.10">
    <property type="entry name" value="Immunoglobulins"/>
    <property type="match status" value="12"/>
</dbReference>
<keyword evidence="3" id="KW-0964">Secreted</keyword>
<feature type="transmembrane region" description="Helical" evidence="6">
    <location>
        <begin position="3416"/>
        <end position="3435"/>
    </location>
</feature>
<dbReference type="InterPro" id="IPR008456">
    <property type="entry name" value="Collagen-bd_dom"/>
</dbReference>
<feature type="domain" description="CNA-B" evidence="9">
    <location>
        <begin position="2912"/>
        <end position="3015"/>
    </location>
</feature>
<dbReference type="CDD" id="cd00222">
    <property type="entry name" value="CollagenBindB"/>
    <property type="match status" value="9"/>
</dbReference>
<evidence type="ECO:0000259" key="11">
    <source>
        <dbReference type="Pfam" id="PF17802"/>
    </source>
</evidence>
<feature type="domain" description="SpaA-like prealbumin fold" evidence="11">
    <location>
        <begin position="1878"/>
        <end position="1949"/>
    </location>
</feature>
<comment type="similarity">
    <text evidence="2">Belongs to the serine-aspartate repeat-containing protein (SDr) family.</text>
</comment>
<organism evidence="12 13">
    <name type="scientific">Enterococcus alcedinis</name>
    <dbReference type="NCBI Taxonomy" id="1274384"/>
    <lineage>
        <taxon>Bacteria</taxon>
        <taxon>Bacillati</taxon>
        <taxon>Bacillota</taxon>
        <taxon>Bacilli</taxon>
        <taxon>Lactobacillales</taxon>
        <taxon>Enterococcaceae</taxon>
        <taxon>Enterococcus</taxon>
    </lineage>
</organism>
<proteinExistence type="inferred from homology"/>
<dbReference type="InterPro" id="IPR033764">
    <property type="entry name" value="Sdr_B"/>
</dbReference>
<evidence type="ECO:0000259" key="9">
    <source>
        <dbReference type="Pfam" id="PF05738"/>
    </source>
</evidence>
<comment type="subcellular location">
    <subcellularLocation>
        <location evidence="1">Secreted</location>
    </subcellularLocation>
</comment>
<feature type="domain" description="SpaA-like prealbumin fold" evidence="11">
    <location>
        <begin position="1609"/>
        <end position="1652"/>
    </location>
</feature>
<evidence type="ECO:0000259" key="8">
    <source>
        <dbReference type="Pfam" id="PF05737"/>
    </source>
</evidence>
<evidence type="ECO:0000256" key="6">
    <source>
        <dbReference type="SAM" id="Phobius"/>
    </source>
</evidence>
<dbReference type="EMBL" id="BMDT01000013">
    <property type="protein sequence ID" value="GGI66612.1"/>
    <property type="molecule type" value="Genomic_DNA"/>
</dbReference>
<protein>
    <recommendedName>
        <fullName evidence="14">Gram-positive cocci surface proteins LPxTG domain-containing protein</fullName>
    </recommendedName>
</protein>
<accession>A0A917JIK6</accession>
<feature type="domain" description="SpaA-like prealbumin fold" evidence="11">
    <location>
        <begin position="1137"/>
        <end position="1231"/>
    </location>
</feature>
<dbReference type="Proteomes" id="UP000622610">
    <property type="component" value="Unassembled WGS sequence"/>
</dbReference>
<feature type="domain" description="CNA-B" evidence="9">
    <location>
        <begin position="2694"/>
        <end position="2810"/>
    </location>
</feature>
<dbReference type="SUPFAM" id="SSF49401">
    <property type="entry name" value="Bacterial adhesins"/>
    <property type="match status" value="6"/>
</dbReference>
<feature type="compositionally biased region" description="Low complexity" evidence="5">
    <location>
        <begin position="63"/>
        <end position="104"/>
    </location>
</feature>